<sequence>MTHVPAVLCDTTSLVFLYDKLDSAAPYLGLYYDSSPSSGFTGMFQDPSFLIRFLWFCLQIGSLDVAELGLSHISRHRYGGDK</sequence>
<dbReference type="Proteomes" id="UP000824782">
    <property type="component" value="Unassembled WGS sequence"/>
</dbReference>
<keyword evidence="2" id="KW-1185">Reference proteome</keyword>
<reference evidence="1" key="1">
    <citation type="thesis" date="2020" institute="ProQuest LLC" country="789 East Eisenhower Parkway, Ann Arbor, MI, USA">
        <title>Comparative Genomics and Chromosome Evolution.</title>
        <authorList>
            <person name="Mudd A.B."/>
        </authorList>
    </citation>
    <scope>NUCLEOTIDE SEQUENCE</scope>
    <source>
        <strain evidence="1">237g6f4</strain>
        <tissue evidence="1">Blood</tissue>
    </source>
</reference>
<protein>
    <submittedName>
        <fullName evidence="1">Uncharacterized protein</fullName>
    </submittedName>
</protein>
<proteinExistence type="predicted"/>
<name>A0AAV6ZCB0_ENGPU</name>
<dbReference type="AlphaFoldDB" id="A0AAV6ZCB0"/>
<evidence type="ECO:0000313" key="2">
    <source>
        <dbReference type="Proteomes" id="UP000824782"/>
    </source>
</evidence>
<gene>
    <name evidence="1" type="ORF">GDO81_029305</name>
</gene>
<accession>A0AAV6ZCB0</accession>
<organism evidence="1 2">
    <name type="scientific">Engystomops pustulosus</name>
    <name type="common">Tungara frog</name>
    <name type="synonym">Physalaemus pustulosus</name>
    <dbReference type="NCBI Taxonomy" id="76066"/>
    <lineage>
        <taxon>Eukaryota</taxon>
        <taxon>Metazoa</taxon>
        <taxon>Chordata</taxon>
        <taxon>Craniata</taxon>
        <taxon>Vertebrata</taxon>
        <taxon>Euteleostomi</taxon>
        <taxon>Amphibia</taxon>
        <taxon>Batrachia</taxon>
        <taxon>Anura</taxon>
        <taxon>Neobatrachia</taxon>
        <taxon>Hyloidea</taxon>
        <taxon>Leptodactylidae</taxon>
        <taxon>Leiuperinae</taxon>
        <taxon>Engystomops</taxon>
    </lineage>
</organism>
<dbReference type="EMBL" id="WNYA01000862">
    <property type="protein sequence ID" value="KAG8547024.1"/>
    <property type="molecule type" value="Genomic_DNA"/>
</dbReference>
<comment type="caution">
    <text evidence="1">The sequence shown here is derived from an EMBL/GenBank/DDBJ whole genome shotgun (WGS) entry which is preliminary data.</text>
</comment>
<evidence type="ECO:0000313" key="1">
    <source>
        <dbReference type="EMBL" id="KAG8547024.1"/>
    </source>
</evidence>